<evidence type="ECO:0000313" key="16">
    <source>
        <dbReference type="EMBL" id="KAK2166150.1"/>
    </source>
</evidence>
<gene>
    <name evidence="16" type="ORF">LSH36_41g07017</name>
</gene>
<evidence type="ECO:0000256" key="1">
    <source>
        <dbReference type="ARBA" id="ARBA00004251"/>
    </source>
</evidence>
<keyword evidence="17" id="KW-1185">Reference proteome</keyword>
<protein>
    <recommendedName>
        <fullName evidence="15">Cadherin domain-containing protein</fullName>
    </recommendedName>
</protein>
<dbReference type="PROSITE" id="PS00232">
    <property type="entry name" value="CADHERIN_1"/>
    <property type="match status" value="2"/>
</dbReference>
<evidence type="ECO:0000259" key="15">
    <source>
        <dbReference type="PROSITE" id="PS50268"/>
    </source>
</evidence>
<dbReference type="FunFam" id="2.60.40.60:FF:000020">
    <property type="entry name" value="Dachsous cadherin-related 1b"/>
    <property type="match status" value="1"/>
</dbReference>
<dbReference type="FunFam" id="2.60.40.60:FF:000005">
    <property type="entry name" value="Protocadherin 9"/>
    <property type="match status" value="1"/>
</dbReference>
<feature type="domain" description="Cadherin" evidence="15">
    <location>
        <begin position="577"/>
        <end position="683"/>
    </location>
</feature>
<dbReference type="FunFam" id="2.60.40.60:FF:000411">
    <property type="entry name" value="Uncharacterized protein"/>
    <property type="match status" value="1"/>
</dbReference>
<feature type="domain" description="Cadherin" evidence="15">
    <location>
        <begin position="254"/>
        <end position="361"/>
    </location>
</feature>
<evidence type="ECO:0000313" key="17">
    <source>
        <dbReference type="Proteomes" id="UP001208570"/>
    </source>
</evidence>
<dbReference type="CDD" id="cd11304">
    <property type="entry name" value="Cadherin_repeat"/>
    <property type="match status" value="7"/>
</dbReference>
<name>A0AAD9NDL9_9ANNE</name>
<dbReference type="GO" id="GO:0007163">
    <property type="term" value="P:establishment or maintenance of cell polarity"/>
    <property type="evidence" value="ECO:0007669"/>
    <property type="project" value="UniProtKB-ARBA"/>
</dbReference>
<dbReference type="PANTHER" id="PTHR24028:SF146">
    <property type="entry name" value="CADHERIN 96CB, ISOFORM D-RELATED"/>
    <property type="match status" value="1"/>
</dbReference>
<feature type="chain" id="PRO_5042041345" description="Cadherin domain-containing protein" evidence="14">
    <location>
        <begin position="25"/>
        <end position="1100"/>
    </location>
</feature>
<dbReference type="Pfam" id="PF08266">
    <property type="entry name" value="Cadherin_2"/>
    <property type="match status" value="1"/>
</dbReference>
<evidence type="ECO:0000256" key="4">
    <source>
        <dbReference type="ARBA" id="ARBA00022729"/>
    </source>
</evidence>
<evidence type="ECO:0000256" key="10">
    <source>
        <dbReference type="ARBA" id="ARBA00023180"/>
    </source>
</evidence>
<dbReference type="InterPro" id="IPR050174">
    <property type="entry name" value="Protocadherin/Cadherin-CA"/>
</dbReference>
<feature type="domain" description="Cadherin" evidence="15">
    <location>
        <begin position="26"/>
        <end position="139"/>
    </location>
</feature>
<keyword evidence="6 11" id="KW-0106">Calcium</keyword>
<feature type="domain" description="Cadherin" evidence="15">
    <location>
        <begin position="473"/>
        <end position="576"/>
    </location>
</feature>
<dbReference type="GO" id="GO:0005509">
    <property type="term" value="F:calcium ion binding"/>
    <property type="evidence" value="ECO:0007669"/>
    <property type="project" value="UniProtKB-UniRule"/>
</dbReference>
<dbReference type="InterPro" id="IPR015919">
    <property type="entry name" value="Cadherin-like_sf"/>
</dbReference>
<dbReference type="PRINTS" id="PR00205">
    <property type="entry name" value="CADHERIN"/>
</dbReference>
<dbReference type="SMART" id="SM00112">
    <property type="entry name" value="CA"/>
    <property type="match status" value="7"/>
</dbReference>
<evidence type="ECO:0000256" key="3">
    <source>
        <dbReference type="ARBA" id="ARBA00022692"/>
    </source>
</evidence>
<evidence type="ECO:0000256" key="11">
    <source>
        <dbReference type="PROSITE-ProRule" id="PRU00043"/>
    </source>
</evidence>
<sequence length="1100" mass="120818">MALAKLISAFIPLFVFIASRYVLAQTGGTVTYSIPEEGVIGEVIGSIITDANLDAKYSSDALSEMRFQFLTDPDITIAIGYESGVLRTNGRIDRESIAGCRHSETCEVSLDIAVRPIQYFQIIKVKIEIIDVNDNRPQFDQMLYEHGLKESTSVGNSFVVPSAIDPDSPMNSVQAYRLRPEDEHGEQIFALKVTRNLDGTQRVKLQLVRPLDRETKDQYAMLLQAIDGGNPAETGSIEIFINVLDSNDNVPEFSNSSYEVTIQENIALHSTVIQVQAVDRDIGDNGIIQYTFSQQTKQAYGHIFDIDPDSGEIFIVGKVDHEENTLYNLMVTAQDMGPDSEPTDTNVIIRVEDTNDNAPEITVNTLTASGTDHAEIPEDSPVDTFVAHVAVADKDSGQNGQFDCNLNDNAFRLLRTEYKNNYQIVTTIVMDRERMSQYSLALRCQDHGVEPLMATQHILVDVSDINDHAPAFSQSSYTASIIENNYLGASVITLNASDIDIGPNADIRYTLSDNVADVFAIDSRTGTISARSMIDREQVSQYRFYVMATDSGSPPLSSSASVVVMVEDVNDEKPLFTEDSYMFSVKENEEPGTLVGTVTATDADGPPYNEFFYSFVQGSASTNAFMIDPKSGKILTRQRLDREIQPVYHVLVAAKDKNSPNRFSSTASVTIFLNDSNDNSPIFDYPTPFNNTIYISNKVPVGYNITRIRSHDPDTGPNGEVSYEIQSGNAEALFVIDPDSGIISTNDVLSEVEYKLSRLQVVARDHGRPKPRSQFADLSIVVNKSIPYHPYGERQHGILSNQNLLIVISVGCGCAVVVVILIVAIVCIRRQDKINRTHRYNCRMEAIGRLTTKEVIGQDVEKASLQDPCLNEKEEVHKLKDAYYTETIRSDKVTAPSPKIPCKKPHDVQPVHHRDLDQLSTHSAEGSNTDSGRGPSEEGDRHYIDRRGSSSLSPNPRSTHSSLGQYSTPTYSYYPHLKAHAAAHSYSSNPPQKLRSFAPEESSAGTTPTEAGFSDLSPCVELQGPYIRPARVLPAHGNGGAGYVSRAEFQNSAFSSHGNENGGLQGSGLLRHSEDVKANGSPSSPRIVPPSGQPGKGVVV</sequence>
<dbReference type="FunFam" id="2.60.40.60:FF:000116">
    <property type="entry name" value="Dachsous cadherin-related 2"/>
    <property type="match status" value="1"/>
</dbReference>
<feature type="domain" description="Cadherin" evidence="15">
    <location>
        <begin position="368"/>
        <end position="472"/>
    </location>
</feature>
<dbReference type="InterPro" id="IPR013164">
    <property type="entry name" value="Cadherin_N"/>
</dbReference>
<accession>A0AAD9NDL9</accession>
<comment type="subcellular location">
    <subcellularLocation>
        <location evidence="1">Cell membrane</location>
        <topology evidence="1">Single-pass type I membrane protein</topology>
    </subcellularLocation>
</comment>
<dbReference type="EMBL" id="JAODUP010000041">
    <property type="protein sequence ID" value="KAK2166150.1"/>
    <property type="molecule type" value="Genomic_DNA"/>
</dbReference>
<dbReference type="Pfam" id="PF00028">
    <property type="entry name" value="Cadherin"/>
    <property type="match status" value="6"/>
</dbReference>
<evidence type="ECO:0000256" key="9">
    <source>
        <dbReference type="ARBA" id="ARBA00023136"/>
    </source>
</evidence>
<feature type="transmembrane region" description="Helical" evidence="13">
    <location>
        <begin position="804"/>
        <end position="828"/>
    </location>
</feature>
<dbReference type="PROSITE" id="PS50268">
    <property type="entry name" value="CADHERIN_2"/>
    <property type="match status" value="7"/>
</dbReference>
<keyword evidence="2" id="KW-1003">Cell membrane</keyword>
<evidence type="ECO:0000256" key="5">
    <source>
        <dbReference type="ARBA" id="ARBA00022737"/>
    </source>
</evidence>
<feature type="compositionally biased region" description="Basic and acidic residues" evidence="12">
    <location>
        <begin position="935"/>
        <end position="948"/>
    </location>
</feature>
<dbReference type="GO" id="GO:0007156">
    <property type="term" value="P:homophilic cell adhesion via plasma membrane adhesion molecules"/>
    <property type="evidence" value="ECO:0007669"/>
    <property type="project" value="InterPro"/>
</dbReference>
<dbReference type="Gene3D" id="2.60.40.60">
    <property type="entry name" value="Cadherins"/>
    <property type="match status" value="7"/>
</dbReference>
<keyword evidence="9 13" id="KW-0472">Membrane</keyword>
<proteinExistence type="predicted"/>
<feature type="compositionally biased region" description="Polar residues" evidence="12">
    <location>
        <begin position="919"/>
        <end position="931"/>
    </location>
</feature>
<keyword evidence="7" id="KW-0130">Cell adhesion</keyword>
<evidence type="ECO:0000256" key="8">
    <source>
        <dbReference type="ARBA" id="ARBA00022989"/>
    </source>
</evidence>
<dbReference type="PANTHER" id="PTHR24028">
    <property type="entry name" value="CADHERIN-87A"/>
    <property type="match status" value="1"/>
</dbReference>
<dbReference type="SUPFAM" id="SSF49313">
    <property type="entry name" value="Cadherin-like"/>
    <property type="match status" value="6"/>
</dbReference>
<dbReference type="InterPro" id="IPR020894">
    <property type="entry name" value="Cadherin_CS"/>
</dbReference>
<feature type="region of interest" description="Disordered" evidence="12">
    <location>
        <begin position="919"/>
        <end position="964"/>
    </location>
</feature>
<evidence type="ECO:0000256" key="2">
    <source>
        <dbReference type="ARBA" id="ARBA00022475"/>
    </source>
</evidence>
<comment type="caution">
    <text evidence="16">The sequence shown here is derived from an EMBL/GenBank/DDBJ whole genome shotgun (WGS) entry which is preliminary data.</text>
</comment>
<feature type="signal peptide" evidence="14">
    <location>
        <begin position="1"/>
        <end position="24"/>
    </location>
</feature>
<dbReference type="InterPro" id="IPR002126">
    <property type="entry name" value="Cadherin-like_dom"/>
</dbReference>
<evidence type="ECO:0000256" key="12">
    <source>
        <dbReference type="SAM" id="MobiDB-lite"/>
    </source>
</evidence>
<dbReference type="AlphaFoldDB" id="A0AAD9NDL9"/>
<feature type="region of interest" description="Disordered" evidence="12">
    <location>
        <begin position="984"/>
        <end position="1016"/>
    </location>
</feature>
<dbReference type="FunFam" id="2.60.40.60:FF:000092">
    <property type="entry name" value="Protocadherin 8"/>
    <property type="match status" value="1"/>
</dbReference>
<dbReference type="GO" id="GO:0005886">
    <property type="term" value="C:plasma membrane"/>
    <property type="evidence" value="ECO:0007669"/>
    <property type="project" value="UniProtKB-SubCell"/>
</dbReference>
<evidence type="ECO:0000256" key="7">
    <source>
        <dbReference type="ARBA" id="ARBA00022889"/>
    </source>
</evidence>
<organism evidence="16 17">
    <name type="scientific">Paralvinella palmiformis</name>
    <dbReference type="NCBI Taxonomy" id="53620"/>
    <lineage>
        <taxon>Eukaryota</taxon>
        <taxon>Metazoa</taxon>
        <taxon>Spiralia</taxon>
        <taxon>Lophotrochozoa</taxon>
        <taxon>Annelida</taxon>
        <taxon>Polychaeta</taxon>
        <taxon>Sedentaria</taxon>
        <taxon>Canalipalpata</taxon>
        <taxon>Terebellida</taxon>
        <taxon>Terebelliformia</taxon>
        <taxon>Alvinellidae</taxon>
        <taxon>Paralvinella</taxon>
    </lineage>
</organism>
<reference evidence="16" key="1">
    <citation type="journal article" date="2023" name="Mol. Biol. Evol.">
        <title>Third-Generation Sequencing Reveals the Adaptive Role of the Epigenome in Three Deep-Sea Polychaetes.</title>
        <authorList>
            <person name="Perez M."/>
            <person name="Aroh O."/>
            <person name="Sun Y."/>
            <person name="Lan Y."/>
            <person name="Juniper S.K."/>
            <person name="Young C.R."/>
            <person name="Angers B."/>
            <person name="Qian P.Y."/>
        </authorList>
    </citation>
    <scope>NUCLEOTIDE SEQUENCE</scope>
    <source>
        <strain evidence="16">P08H-3</strain>
    </source>
</reference>
<keyword evidence="3 13" id="KW-0812">Transmembrane</keyword>
<feature type="region of interest" description="Disordered" evidence="12">
    <location>
        <begin position="1053"/>
        <end position="1100"/>
    </location>
</feature>
<feature type="compositionally biased region" description="Polar residues" evidence="12">
    <location>
        <begin position="949"/>
        <end position="964"/>
    </location>
</feature>
<keyword evidence="5" id="KW-0677">Repeat</keyword>
<feature type="domain" description="Cadherin" evidence="15">
    <location>
        <begin position="687"/>
        <end position="792"/>
    </location>
</feature>
<dbReference type="FunFam" id="2.60.40.60:FF:000002">
    <property type="entry name" value="Protocadherin alpha 2"/>
    <property type="match status" value="1"/>
</dbReference>
<dbReference type="Proteomes" id="UP001208570">
    <property type="component" value="Unassembled WGS sequence"/>
</dbReference>
<evidence type="ECO:0000256" key="13">
    <source>
        <dbReference type="SAM" id="Phobius"/>
    </source>
</evidence>
<feature type="domain" description="Cadherin" evidence="15">
    <location>
        <begin position="140"/>
        <end position="253"/>
    </location>
</feature>
<evidence type="ECO:0000256" key="6">
    <source>
        <dbReference type="ARBA" id="ARBA00022837"/>
    </source>
</evidence>
<keyword evidence="8 13" id="KW-1133">Transmembrane helix</keyword>
<keyword evidence="10" id="KW-0325">Glycoprotein</keyword>
<evidence type="ECO:0000256" key="14">
    <source>
        <dbReference type="SAM" id="SignalP"/>
    </source>
</evidence>
<keyword evidence="4 14" id="KW-0732">Signal</keyword>